<sequence>MATTARVTSLKPDTSYYVTVRVYNQAGTGPSSPATNVTTSKAFPSRSPENITWTLSRKGLIIKWDPMIALQNESFVTGYKILYRMNHHSTTTLYVTSKTHIEFPFPEGASTVTIQLRATGKGGDGKPAEVHIPTDSDLRVPCSCIVRMSRGGAVERGKGKLYRIQLQGTRIETIIHVQGMEQERPGQGAVEGAWPVTDDEKRLPLPTLIYSSLHRLHYHRFLQCPGGRFSSIVQEEEGARAVTSSHHRHEASILLLHTLSVE</sequence>
<protein>
    <recommendedName>
        <fullName evidence="6">Fibronectin type-III domain-containing protein</fullName>
    </recommendedName>
</protein>
<dbReference type="GO" id="GO:0004896">
    <property type="term" value="F:cytokine receptor activity"/>
    <property type="evidence" value="ECO:0007669"/>
    <property type="project" value="TreeGrafter"/>
</dbReference>
<dbReference type="PANTHER" id="PTHR23036:SF151">
    <property type="entry name" value="FIBRONECTIN TYPE-III DOMAIN-CONTAINING PROTEIN"/>
    <property type="match status" value="1"/>
</dbReference>
<dbReference type="Pfam" id="PF00041">
    <property type="entry name" value="fn3"/>
    <property type="match status" value="1"/>
</dbReference>
<organism evidence="7 8">
    <name type="scientific">Xenopus laevis</name>
    <name type="common">African clawed frog</name>
    <dbReference type="NCBI Taxonomy" id="8355"/>
    <lineage>
        <taxon>Eukaryota</taxon>
        <taxon>Metazoa</taxon>
        <taxon>Chordata</taxon>
        <taxon>Craniata</taxon>
        <taxon>Vertebrata</taxon>
        <taxon>Euteleostomi</taxon>
        <taxon>Amphibia</taxon>
        <taxon>Batrachia</taxon>
        <taxon>Anura</taxon>
        <taxon>Pipoidea</taxon>
        <taxon>Pipidae</taxon>
        <taxon>Xenopodinae</taxon>
        <taxon>Xenopus</taxon>
        <taxon>Xenopus</taxon>
    </lineage>
</organism>
<dbReference type="GO" id="GO:0043235">
    <property type="term" value="C:receptor complex"/>
    <property type="evidence" value="ECO:0007669"/>
    <property type="project" value="TreeGrafter"/>
</dbReference>
<keyword evidence="1" id="KW-0732">Signal</keyword>
<name>A0A974HY81_XENLA</name>
<keyword evidence="4" id="KW-0675">Receptor</keyword>
<dbReference type="InterPro" id="IPR013783">
    <property type="entry name" value="Ig-like_fold"/>
</dbReference>
<accession>A0A974HY81</accession>
<dbReference type="AlphaFoldDB" id="A0A974HY81"/>
<evidence type="ECO:0000256" key="4">
    <source>
        <dbReference type="ARBA" id="ARBA00023170"/>
    </source>
</evidence>
<evidence type="ECO:0000313" key="8">
    <source>
        <dbReference type="Proteomes" id="UP000694892"/>
    </source>
</evidence>
<dbReference type="FunFam" id="2.60.40.10:FF:000054">
    <property type="entry name" value="Contactin 1"/>
    <property type="match status" value="1"/>
</dbReference>
<evidence type="ECO:0000256" key="5">
    <source>
        <dbReference type="ARBA" id="ARBA00023180"/>
    </source>
</evidence>
<dbReference type="Proteomes" id="UP000694892">
    <property type="component" value="Chromosome 2L"/>
</dbReference>
<evidence type="ECO:0000256" key="1">
    <source>
        <dbReference type="ARBA" id="ARBA00022729"/>
    </source>
</evidence>
<dbReference type="SUPFAM" id="SSF49265">
    <property type="entry name" value="Fibronectin type III"/>
    <property type="match status" value="1"/>
</dbReference>
<dbReference type="GO" id="GO:0009897">
    <property type="term" value="C:external side of plasma membrane"/>
    <property type="evidence" value="ECO:0007669"/>
    <property type="project" value="TreeGrafter"/>
</dbReference>
<dbReference type="GO" id="GO:0019955">
    <property type="term" value="F:cytokine binding"/>
    <property type="evidence" value="ECO:0007669"/>
    <property type="project" value="TreeGrafter"/>
</dbReference>
<gene>
    <name evidence="7" type="ORF">XELAEV_18012255mg</name>
</gene>
<evidence type="ECO:0000256" key="3">
    <source>
        <dbReference type="ARBA" id="ARBA00023157"/>
    </source>
</evidence>
<reference evidence="8" key="1">
    <citation type="journal article" date="2016" name="Nature">
        <title>Genome evolution in the allotetraploid frog Xenopus laevis.</title>
        <authorList>
            <person name="Session A.M."/>
            <person name="Uno Y."/>
            <person name="Kwon T."/>
            <person name="Chapman J.A."/>
            <person name="Toyoda A."/>
            <person name="Takahashi S."/>
            <person name="Fukui A."/>
            <person name="Hikosaka A."/>
            <person name="Suzuki A."/>
            <person name="Kondo M."/>
            <person name="van Heeringen S.J."/>
            <person name="Quigley I."/>
            <person name="Heinz S."/>
            <person name="Ogino H."/>
            <person name="Ochi H."/>
            <person name="Hellsten U."/>
            <person name="Lyons J.B."/>
            <person name="Simakov O."/>
            <person name="Putnam N."/>
            <person name="Stites J."/>
            <person name="Kuroki Y."/>
            <person name="Tanaka T."/>
            <person name="Michiue T."/>
            <person name="Watanabe M."/>
            <person name="Bogdanovic O."/>
            <person name="Lister R."/>
            <person name="Georgiou G."/>
            <person name="Paranjpe S.S."/>
            <person name="van Kruijsbergen I."/>
            <person name="Shu S."/>
            <person name="Carlson J."/>
            <person name="Kinoshita T."/>
            <person name="Ohta Y."/>
            <person name="Mawaribuchi S."/>
            <person name="Jenkins J."/>
            <person name="Grimwood J."/>
            <person name="Schmutz J."/>
            <person name="Mitros T."/>
            <person name="Mozaffari S.V."/>
            <person name="Suzuki Y."/>
            <person name="Haramoto Y."/>
            <person name="Yamamoto T.S."/>
            <person name="Takagi C."/>
            <person name="Heald R."/>
            <person name="Miller K."/>
            <person name="Haudenschild C."/>
            <person name="Kitzman J."/>
            <person name="Nakayama T."/>
            <person name="Izutsu Y."/>
            <person name="Robert J."/>
            <person name="Fortriede J."/>
            <person name="Burns K."/>
            <person name="Lotay V."/>
            <person name="Karimi K."/>
            <person name="Yasuoka Y."/>
            <person name="Dichmann D.S."/>
            <person name="Flajnik M.F."/>
            <person name="Houston D.W."/>
            <person name="Shendure J."/>
            <person name="DuPasquier L."/>
            <person name="Vize P.D."/>
            <person name="Zorn A.M."/>
            <person name="Ito M."/>
            <person name="Marcotte E.M."/>
            <person name="Wallingford J.B."/>
            <person name="Ito Y."/>
            <person name="Asashima M."/>
            <person name="Ueno N."/>
            <person name="Matsuda Y."/>
            <person name="Veenstra G.J."/>
            <person name="Fujiyama A."/>
            <person name="Harland R.M."/>
            <person name="Taira M."/>
            <person name="Rokhsar D.S."/>
        </authorList>
    </citation>
    <scope>NUCLEOTIDE SEQUENCE [LARGE SCALE GENOMIC DNA]</scope>
    <source>
        <strain evidence="8">J</strain>
    </source>
</reference>
<dbReference type="InterPro" id="IPR003961">
    <property type="entry name" value="FN3_dom"/>
</dbReference>
<keyword evidence="5" id="KW-0325">Glycoprotein</keyword>
<proteinExistence type="predicted"/>
<feature type="domain" description="Fibronectin type-III" evidence="6">
    <location>
        <begin position="1"/>
        <end position="42"/>
    </location>
</feature>
<dbReference type="CDD" id="cd00063">
    <property type="entry name" value="FN3"/>
    <property type="match status" value="2"/>
</dbReference>
<dbReference type="PROSITE" id="PS50853">
    <property type="entry name" value="FN3"/>
    <property type="match status" value="2"/>
</dbReference>
<evidence type="ECO:0000259" key="6">
    <source>
        <dbReference type="PROSITE" id="PS50853"/>
    </source>
</evidence>
<evidence type="ECO:0000256" key="2">
    <source>
        <dbReference type="ARBA" id="ARBA00022737"/>
    </source>
</evidence>
<dbReference type="InterPro" id="IPR036116">
    <property type="entry name" value="FN3_sf"/>
</dbReference>
<feature type="domain" description="Fibronectin type-III" evidence="6">
    <location>
        <begin position="44"/>
        <end position="138"/>
    </location>
</feature>
<evidence type="ECO:0000313" key="7">
    <source>
        <dbReference type="EMBL" id="OCT94578.1"/>
    </source>
</evidence>
<dbReference type="Gene3D" id="2.60.40.10">
    <property type="entry name" value="Immunoglobulins"/>
    <property type="match status" value="2"/>
</dbReference>
<keyword evidence="2" id="KW-0677">Repeat</keyword>
<keyword evidence="3" id="KW-1015">Disulfide bond</keyword>
<dbReference type="EMBL" id="CM004468">
    <property type="protein sequence ID" value="OCT94578.1"/>
    <property type="molecule type" value="Genomic_DNA"/>
</dbReference>
<dbReference type="InterPro" id="IPR050379">
    <property type="entry name" value="Type-I_Cytokine_Rcpt"/>
</dbReference>
<dbReference type="PANTHER" id="PTHR23036">
    <property type="entry name" value="CYTOKINE RECEPTOR"/>
    <property type="match status" value="1"/>
</dbReference>